<keyword evidence="2" id="KW-0378">Hydrolase</keyword>
<evidence type="ECO:0000313" key="3">
    <source>
        <dbReference type="Proteomes" id="UP000600877"/>
    </source>
</evidence>
<dbReference type="Pfam" id="PF00561">
    <property type="entry name" value="Abhydrolase_1"/>
    <property type="match status" value="1"/>
</dbReference>
<dbReference type="GO" id="GO:0016787">
    <property type="term" value="F:hydrolase activity"/>
    <property type="evidence" value="ECO:0007669"/>
    <property type="project" value="UniProtKB-KW"/>
</dbReference>
<dbReference type="InterPro" id="IPR000073">
    <property type="entry name" value="AB_hydrolase_1"/>
</dbReference>
<sequence length="297" mass="33369">MLTMPDCYQPLRLPRSEHHHLNGHPCHVLRWGEADAPALFMLHGWMDCALTFQFVADLMPAWQIIAPDWRGFGDSGWNSGSYYSADYLADLDALLQHYSPQAAANVVGHSMGAMVGGLYAGIRPERVARLALVEGFGLADSRAQEAPGRYARWLREKQQPPAYQPLTSLAAVARRLQERNPHLSAERAAFMARALTTQRDGALSYRADPRHKMVNPVLYRLEEAKACWRRIACPVQWVIGGEMWDHPMAKGVFDTLDERRACFADLRETVIADAGHMVQWEQPASLAATLQSFFAQE</sequence>
<dbReference type="Gene3D" id="3.40.50.1820">
    <property type="entry name" value="alpha/beta hydrolase"/>
    <property type="match status" value="1"/>
</dbReference>
<comment type="caution">
    <text evidence="2">The sequence shown here is derived from an EMBL/GenBank/DDBJ whole genome shotgun (WGS) entry which is preliminary data.</text>
</comment>
<dbReference type="RefSeq" id="WP_189372167.1">
    <property type="nucleotide sequence ID" value="NZ_BMYW01000001.1"/>
</dbReference>
<dbReference type="PRINTS" id="PR00111">
    <property type="entry name" value="ABHYDROLASE"/>
</dbReference>
<dbReference type="PANTHER" id="PTHR43798:SF33">
    <property type="entry name" value="HYDROLASE, PUTATIVE (AFU_ORTHOLOGUE AFUA_2G14860)-RELATED"/>
    <property type="match status" value="1"/>
</dbReference>
<gene>
    <name evidence="2" type="ORF">GCM10011290_01640</name>
</gene>
<organism evidence="2 3">
    <name type="scientific">Vogesella alkaliphila</name>
    <dbReference type="NCBI Taxonomy" id="1193621"/>
    <lineage>
        <taxon>Bacteria</taxon>
        <taxon>Pseudomonadati</taxon>
        <taxon>Pseudomonadota</taxon>
        <taxon>Betaproteobacteria</taxon>
        <taxon>Neisseriales</taxon>
        <taxon>Chromobacteriaceae</taxon>
        <taxon>Vogesella</taxon>
    </lineage>
</organism>
<protein>
    <submittedName>
        <fullName evidence="2">Hydrolase</fullName>
    </submittedName>
</protein>
<dbReference type="PANTHER" id="PTHR43798">
    <property type="entry name" value="MONOACYLGLYCEROL LIPASE"/>
    <property type="match status" value="1"/>
</dbReference>
<accession>A0ABQ2YBM5</accession>
<proteinExistence type="predicted"/>
<name>A0ABQ2YBM5_9NEIS</name>
<dbReference type="SUPFAM" id="SSF53474">
    <property type="entry name" value="alpha/beta-Hydrolases"/>
    <property type="match status" value="1"/>
</dbReference>
<evidence type="ECO:0000259" key="1">
    <source>
        <dbReference type="Pfam" id="PF00561"/>
    </source>
</evidence>
<dbReference type="InterPro" id="IPR050266">
    <property type="entry name" value="AB_hydrolase_sf"/>
</dbReference>
<keyword evidence="3" id="KW-1185">Reference proteome</keyword>
<dbReference type="EMBL" id="BMYW01000001">
    <property type="protein sequence ID" value="GGX77959.1"/>
    <property type="molecule type" value="Genomic_DNA"/>
</dbReference>
<dbReference type="InterPro" id="IPR029058">
    <property type="entry name" value="AB_hydrolase_fold"/>
</dbReference>
<evidence type="ECO:0000313" key="2">
    <source>
        <dbReference type="EMBL" id="GGX77959.1"/>
    </source>
</evidence>
<reference evidence="3" key="1">
    <citation type="journal article" date="2019" name="Int. J. Syst. Evol. Microbiol.">
        <title>The Global Catalogue of Microorganisms (GCM) 10K type strain sequencing project: providing services to taxonomists for standard genome sequencing and annotation.</title>
        <authorList>
            <consortium name="The Broad Institute Genomics Platform"/>
            <consortium name="The Broad Institute Genome Sequencing Center for Infectious Disease"/>
            <person name="Wu L."/>
            <person name="Ma J."/>
        </authorList>
    </citation>
    <scope>NUCLEOTIDE SEQUENCE [LARGE SCALE GENOMIC DNA]</scope>
    <source>
        <strain evidence="3">KCTC 32041</strain>
    </source>
</reference>
<dbReference type="Proteomes" id="UP000600877">
    <property type="component" value="Unassembled WGS sequence"/>
</dbReference>
<feature type="domain" description="AB hydrolase-1" evidence="1">
    <location>
        <begin position="37"/>
        <end position="283"/>
    </location>
</feature>